<feature type="compositionally biased region" description="Basic residues" evidence="2">
    <location>
        <begin position="1"/>
        <end position="13"/>
    </location>
</feature>
<name>A0AAV0CUT6_9ASTE</name>
<dbReference type="PANTHER" id="PTHR33155:SF8">
    <property type="entry name" value="PROTEIN FANTASTIC FOUR 1"/>
    <property type="match status" value="1"/>
</dbReference>
<gene>
    <name evidence="4" type="ORF">CEPIT_LOCUS9582</name>
</gene>
<evidence type="ECO:0000313" key="4">
    <source>
        <dbReference type="EMBL" id="CAH9085830.1"/>
    </source>
</evidence>
<evidence type="ECO:0000256" key="2">
    <source>
        <dbReference type="SAM" id="MobiDB-lite"/>
    </source>
</evidence>
<dbReference type="AlphaFoldDB" id="A0AAV0CUT6"/>
<evidence type="ECO:0000313" key="5">
    <source>
        <dbReference type="Proteomes" id="UP001152523"/>
    </source>
</evidence>
<feature type="region of interest" description="Disordered" evidence="2">
    <location>
        <begin position="1"/>
        <end position="24"/>
    </location>
</feature>
<evidence type="ECO:0000256" key="1">
    <source>
        <dbReference type="ARBA" id="ARBA00008690"/>
    </source>
</evidence>
<dbReference type="Pfam" id="PF11250">
    <property type="entry name" value="FAF"/>
    <property type="match status" value="1"/>
</dbReference>
<dbReference type="EMBL" id="CAMAPF010000055">
    <property type="protein sequence ID" value="CAH9085830.1"/>
    <property type="molecule type" value="Genomic_DNA"/>
</dbReference>
<dbReference type="InterPro" id="IPR046431">
    <property type="entry name" value="FAF_dom"/>
</dbReference>
<reference evidence="4" key="1">
    <citation type="submission" date="2022-07" db="EMBL/GenBank/DDBJ databases">
        <authorList>
            <person name="Macas J."/>
            <person name="Novak P."/>
            <person name="Neumann P."/>
        </authorList>
    </citation>
    <scope>NUCLEOTIDE SEQUENCE</scope>
</reference>
<feature type="domain" description="FAF" evidence="3">
    <location>
        <begin position="136"/>
        <end position="185"/>
    </location>
</feature>
<dbReference type="InterPro" id="IPR021410">
    <property type="entry name" value="FAF"/>
</dbReference>
<keyword evidence="5" id="KW-1185">Reference proteome</keyword>
<dbReference type="PANTHER" id="PTHR33155">
    <property type="entry name" value="FANTASTIC FOUR-LIKE PROTEIN (DUF3049)"/>
    <property type="match status" value="1"/>
</dbReference>
<organism evidence="4 5">
    <name type="scientific">Cuscuta epithymum</name>
    <dbReference type="NCBI Taxonomy" id="186058"/>
    <lineage>
        <taxon>Eukaryota</taxon>
        <taxon>Viridiplantae</taxon>
        <taxon>Streptophyta</taxon>
        <taxon>Embryophyta</taxon>
        <taxon>Tracheophyta</taxon>
        <taxon>Spermatophyta</taxon>
        <taxon>Magnoliopsida</taxon>
        <taxon>eudicotyledons</taxon>
        <taxon>Gunneridae</taxon>
        <taxon>Pentapetalae</taxon>
        <taxon>asterids</taxon>
        <taxon>lamiids</taxon>
        <taxon>Solanales</taxon>
        <taxon>Convolvulaceae</taxon>
        <taxon>Cuscuteae</taxon>
        <taxon>Cuscuta</taxon>
        <taxon>Cuscuta subgen. Cuscuta</taxon>
    </lineage>
</organism>
<feature type="compositionally biased region" description="Polar residues" evidence="2">
    <location>
        <begin position="14"/>
        <end position="24"/>
    </location>
</feature>
<proteinExistence type="inferred from homology"/>
<dbReference type="Proteomes" id="UP001152523">
    <property type="component" value="Unassembled WGS sequence"/>
</dbReference>
<comment type="caution">
    <text evidence="4">The sequence shown here is derived from an EMBL/GenBank/DDBJ whole genome shotgun (WGS) entry which is preliminary data.</text>
</comment>
<feature type="compositionally biased region" description="Basic and acidic residues" evidence="2">
    <location>
        <begin position="228"/>
        <end position="242"/>
    </location>
</feature>
<evidence type="ECO:0000259" key="3">
    <source>
        <dbReference type="Pfam" id="PF11250"/>
    </source>
</evidence>
<sequence>MSTIVYHHHHQHGRNNNSNSNPQSCYETARMRLRVPSSPPPCLNVQEDGDGWSSIQNLSSNATAPCVHCHKSSYRRMSEKSLAMCTEILGSETGADFIDNDLLSSLLSSHTSPGMQQDDKLIRKSSNMKRNSRSNNFPPPLSTIRGATSLHLTSRREGGKLEIMAAEVPSRNSFREVDPSNGRLKIFYFSDNETNMEGSEKEEVQGKNTIEEVEKGIEKCLGGSGCKEGGHGNEGRSSHWEKPLLVAI</sequence>
<comment type="similarity">
    <text evidence="1">Belongs to the fantastic four family.</text>
</comment>
<feature type="region of interest" description="Disordered" evidence="2">
    <location>
        <begin position="228"/>
        <end position="248"/>
    </location>
</feature>
<protein>
    <recommendedName>
        <fullName evidence="3">FAF domain-containing protein</fullName>
    </recommendedName>
</protein>
<accession>A0AAV0CUT6</accession>